<feature type="transmembrane region" description="Helical" evidence="15">
    <location>
        <begin position="24"/>
        <end position="55"/>
    </location>
</feature>
<comment type="function">
    <text evidence="14">Involved in mercury resistance. Probably transfers a mercuric ion from the periplasmic Hg(2+)-binding protein MerP to the cytoplasmic mercuric reductase MerA.</text>
</comment>
<evidence type="ECO:0000256" key="9">
    <source>
        <dbReference type="ARBA" id="ARBA00022723"/>
    </source>
</evidence>
<gene>
    <name evidence="16" type="ORF">C4900_11605</name>
</gene>
<evidence type="ECO:0000256" key="8">
    <source>
        <dbReference type="ARBA" id="ARBA00022692"/>
    </source>
</evidence>
<evidence type="ECO:0000256" key="14">
    <source>
        <dbReference type="ARBA" id="ARBA00045720"/>
    </source>
</evidence>
<keyword evidence="10" id="KW-0476">Mercury</keyword>
<dbReference type="Gene3D" id="1.10.287.910">
    <property type="entry name" value="bacterial mercury transporter, merf"/>
    <property type="match status" value="1"/>
</dbReference>
<dbReference type="GO" id="GO:0005886">
    <property type="term" value="C:plasma membrane"/>
    <property type="evidence" value="ECO:0007669"/>
    <property type="project" value="UniProtKB-SubCell"/>
</dbReference>
<proteinExistence type="inferred from homology"/>
<evidence type="ECO:0000256" key="13">
    <source>
        <dbReference type="ARBA" id="ARBA00030934"/>
    </source>
</evidence>
<feature type="transmembrane region" description="Helical" evidence="15">
    <location>
        <begin position="104"/>
        <end position="127"/>
    </location>
</feature>
<evidence type="ECO:0000256" key="15">
    <source>
        <dbReference type="SAM" id="Phobius"/>
    </source>
</evidence>
<comment type="similarity">
    <text evidence="2">Belongs to the MerT family.</text>
</comment>
<accession>A0A368HJG1</accession>
<keyword evidence="17" id="KW-1185">Reference proteome</keyword>
<evidence type="ECO:0000256" key="11">
    <source>
        <dbReference type="ARBA" id="ARBA00022989"/>
    </source>
</evidence>
<evidence type="ECO:0000256" key="5">
    <source>
        <dbReference type="ARBA" id="ARBA00022466"/>
    </source>
</evidence>
<evidence type="ECO:0000256" key="2">
    <source>
        <dbReference type="ARBA" id="ARBA00008224"/>
    </source>
</evidence>
<comment type="subcellular location">
    <subcellularLocation>
        <location evidence="1">Cell inner membrane</location>
        <topology evidence="1">Multi-pass membrane protein</topology>
    </subcellularLocation>
</comment>
<dbReference type="InterPro" id="IPR003457">
    <property type="entry name" value="Transprt_MerT"/>
</dbReference>
<protein>
    <recommendedName>
        <fullName evidence="3">Mercuric transport protein MerT</fullName>
    </recommendedName>
    <alternativeName>
        <fullName evidence="13">Mercury ion transport protein</fullName>
    </alternativeName>
</protein>
<keyword evidence="8 15" id="KW-0812">Transmembrane</keyword>
<keyword evidence="4" id="KW-0813">Transport</keyword>
<evidence type="ECO:0000256" key="3">
    <source>
        <dbReference type="ARBA" id="ARBA00017053"/>
    </source>
</evidence>
<evidence type="ECO:0000256" key="10">
    <source>
        <dbReference type="ARBA" id="ARBA00022914"/>
    </source>
</evidence>
<sequence length="135" mass="14336">MARVLGVMADKGTRSRPLATGPRGLCAAVVTGFLASICCVGPLVLVVAGIGGAWVSDLTILDPLRPWLMAMTLGLLAFAHVRYWRERRRAAACSCPPTARRSALWLWFGTALVAVTLLAPYVLPALIVPSIPTTP</sequence>
<name>A0A368HJG1_9GAMM</name>
<dbReference type="Pfam" id="PF02411">
    <property type="entry name" value="MerT"/>
    <property type="match status" value="1"/>
</dbReference>
<evidence type="ECO:0000256" key="1">
    <source>
        <dbReference type="ARBA" id="ARBA00004429"/>
    </source>
</evidence>
<comment type="caution">
    <text evidence="16">The sequence shown here is derived from an EMBL/GenBank/DDBJ whole genome shotgun (WGS) entry which is preliminary data.</text>
</comment>
<feature type="transmembrane region" description="Helical" evidence="15">
    <location>
        <begin position="67"/>
        <end position="84"/>
    </location>
</feature>
<dbReference type="AlphaFoldDB" id="A0A368HJG1"/>
<evidence type="ECO:0000256" key="6">
    <source>
        <dbReference type="ARBA" id="ARBA00022475"/>
    </source>
</evidence>
<dbReference type="EMBL" id="PSYR01000002">
    <property type="protein sequence ID" value="RCN57197.1"/>
    <property type="molecule type" value="Genomic_DNA"/>
</dbReference>
<keyword evidence="11 15" id="KW-1133">Transmembrane helix</keyword>
<evidence type="ECO:0000256" key="12">
    <source>
        <dbReference type="ARBA" id="ARBA00023136"/>
    </source>
</evidence>
<keyword evidence="7" id="KW-0997">Cell inner membrane</keyword>
<evidence type="ECO:0000256" key="4">
    <source>
        <dbReference type="ARBA" id="ARBA00022448"/>
    </source>
</evidence>
<dbReference type="GO" id="GO:0046872">
    <property type="term" value="F:metal ion binding"/>
    <property type="evidence" value="ECO:0007669"/>
    <property type="project" value="UniProtKB-KW"/>
</dbReference>
<keyword evidence="9" id="KW-0479">Metal-binding</keyword>
<evidence type="ECO:0000313" key="16">
    <source>
        <dbReference type="EMBL" id="RCN57197.1"/>
    </source>
</evidence>
<dbReference type="Proteomes" id="UP000253250">
    <property type="component" value="Unassembled WGS sequence"/>
</dbReference>
<keyword evidence="6" id="KW-1003">Cell membrane</keyword>
<reference evidence="16 17" key="1">
    <citation type="submission" date="2018-02" db="EMBL/GenBank/DDBJ databases">
        <title>Insights into the biology of acidophilic members of the Acidiferrobacteraceae family derived from comparative genomic analyses.</title>
        <authorList>
            <person name="Issotta F."/>
            <person name="Thyssen C."/>
            <person name="Mena C."/>
            <person name="Moya A."/>
            <person name="Bellenberg S."/>
            <person name="Sproer C."/>
            <person name="Covarrubias P.C."/>
            <person name="Sand W."/>
            <person name="Quatrini R."/>
            <person name="Vera M."/>
        </authorList>
    </citation>
    <scope>NUCLEOTIDE SEQUENCE [LARGE SCALE GENOMIC DNA]</scope>
    <source>
        <strain evidence="17">m-1</strain>
    </source>
</reference>
<keyword evidence="5" id="KW-0475">Mercuric resistance</keyword>
<dbReference type="GO" id="GO:0015097">
    <property type="term" value="F:mercury ion transmembrane transporter activity"/>
    <property type="evidence" value="ECO:0007669"/>
    <property type="project" value="InterPro"/>
</dbReference>
<keyword evidence="12 15" id="KW-0472">Membrane</keyword>
<organism evidence="16 17">
    <name type="scientific">Acidiferrobacter thiooxydans</name>
    <dbReference type="NCBI Taxonomy" id="163359"/>
    <lineage>
        <taxon>Bacteria</taxon>
        <taxon>Pseudomonadati</taxon>
        <taxon>Pseudomonadota</taxon>
        <taxon>Gammaproteobacteria</taxon>
        <taxon>Acidiferrobacterales</taxon>
        <taxon>Acidiferrobacteraceae</taxon>
        <taxon>Acidiferrobacter</taxon>
    </lineage>
</organism>
<evidence type="ECO:0000313" key="17">
    <source>
        <dbReference type="Proteomes" id="UP000253250"/>
    </source>
</evidence>
<evidence type="ECO:0000256" key="7">
    <source>
        <dbReference type="ARBA" id="ARBA00022519"/>
    </source>
</evidence>